<evidence type="ECO:0000313" key="5">
    <source>
        <dbReference type="Proteomes" id="UP000190890"/>
    </source>
</evidence>
<organism evidence="4 5">
    <name type="scientific">Clostridium puniceum</name>
    <dbReference type="NCBI Taxonomy" id="29367"/>
    <lineage>
        <taxon>Bacteria</taxon>
        <taxon>Bacillati</taxon>
        <taxon>Bacillota</taxon>
        <taxon>Clostridia</taxon>
        <taxon>Eubacteriales</taxon>
        <taxon>Clostridiaceae</taxon>
        <taxon>Clostridium</taxon>
    </lineage>
</organism>
<evidence type="ECO:0000313" key="4">
    <source>
        <dbReference type="EMBL" id="OOM79901.1"/>
    </source>
</evidence>
<dbReference type="InterPro" id="IPR018337">
    <property type="entry name" value="Cell_wall/Cho-bd_repeat"/>
</dbReference>
<accession>A0A1S8TQ61</accession>
<name>A0A1S8TQ61_9CLOT</name>
<protein>
    <submittedName>
        <fullName evidence="4">Putative cell wall binding repeat protein</fullName>
    </submittedName>
</protein>
<dbReference type="SUPFAM" id="SSF69360">
    <property type="entry name" value="Cell wall binding repeat"/>
    <property type="match status" value="1"/>
</dbReference>
<sequence length="148" mass="16718">MKRKIIKKAICIGLLSVSLLGFSSVGANAEWKQDDNGWWNTEGSSYSTGWKEIGGNWYYFYSDGYMAQSQYIGNYYLGSDGAWTTNIPEYVKQTGVIGDNSKMVYVSINGTKYHRTPDGEGDKTREMTLNEAKKRGYQPDSKCWGIGW</sequence>
<feature type="chain" id="PRO_5013159546" evidence="3">
    <location>
        <begin position="30"/>
        <end position="148"/>
    </location>
</feature>
<evidence type="ECO:0000256" key="1">
    <source>
        <dbReference type="ARBA" id="ARBA00022737"/>
    </source>
</evidence>
<feature type="repeat" description="Cell wall-binding" evidence="2">
    <location>
        <begin position="47"/>
        <end position="66"/>
    </location>
</feature>
<proteinExistence type="predicted"/>
<dbReference type="Gene3D" id="2.10.270.10">
    <property type="entry name" value="Cholin Binding"/>
    <property type="match status" value="1"/>
</dbReference>
<feature type="signal peptide" evidence="3">
    <location>
        <begin position="1"/>
        <end position="29"/>
    </location>
</feature>
<evidence type="ECO:0000256" key="2">
    <source>
        <dbReference type="PROSITE-ProRule" id="PRU00591"/>
    </source>
</evidence>
<gene>
    <name evidence="4" type="ORF">CLPUN_14250</name>
</gene>
<keyword evidence="1" id="KW-0677">Repeat</keyword>
<keyword evidence="3" id="KW-0732">Signal</keyword>
<dbReference type="PROSITE" id="PS51170">
    <property type="entry name" value="CW"/>
    <property type="match status" value="1"/>
</dbReference>
<evidence type="ECO:0000256" key="3">
    <source>
        <dbReference type="SAM" id="SignalP"/>
    </source>
</evidence>
<keyword evidence="5" id="KW-1185">Reference proteome</keyword>
<comment type="caution">
    <text evidence="4">The sequence shown here is derived from an EMBL/GenBank/DDBJ whole genome shotgun (WGS) entry which is preliminary data.</text>
</comment>
<dbReference type="Pfam" id="PF01473">
    <property type="entry name" value="Choline_bind_1"/>
    <property type="match status" value="1"/>
</dbReference>
<dbReference type="AlphaFoldDB" id="A0A1S8TQ61"/>
<dbReference type="EMBL" id="LZZM01000097">
    <property type="protein sequence ID" value="OOM79901.1"/>
    <property type="molecule type" value="Genomic_DNA"/>
</dbReference>
<dbReference type="Proteomes" id="UP000190890">
    <property type="component" value="Unassembled WGS sequence"/>
</dbReference>
<reference evidence="4 5" key="1">
    <citation type="submission" date="2016-05" db="EMBL/GenBank/DDBJ databases">
        <title>Microbial solvent formation.</title>
        <authorList>
            <person name="Poehlein A."/>
            <person name="Montoya Solano J.D."/>
            <person name="Flitsch S."/>
            <person name="Krabben P."/>
            <person name="Duerre P."/>
            <person name="Daniel R."/>
        </authorList>
    </citation>
    <scope>NUCLEOTIDE SEQUENCE [LARGE SCALE GENOMIC DNA]</scope>
    <source>
        <strain evidence="4 5">DSM 2619</strain>
    </source>
</reference>
<dbReference type="RefSeq" id="WP_077846616.1">
    <property type="nucleotide sequence ID" value="NZ_LZZM01000097.1"/>
</dbReference>